<evidence type="ECO:0000256" key="1">
    <source>
        <dbReference type="SAM" id="Phobius"/>
    </source>
</evidence>
<reference evidence="2 3" key="1">
    <citation type="submission" date="2020-07" db="EMBL/GenBank/DDBJ databases">
        <title>Bradyrhizobium diversity isolated from nodules of indigenous legumes of Western Australia.</title>
        <authorList>
            <person name="Klepa M.S."/>
        </authorList>
    </citation>
    <scope>NUCLEOTIDE SEQUENCE [LARGE SCALE GENOMIC DNA]</scope>
    <source>
        <strain evidence="2 3">CNPSo 4019</strain>
    </source>
</reference>
<keyword evidence="1" id="KW-0812">Transmembrane</keyword>
<evidence type="ECO:0008006" key="4">
    <source>
        <dbReference type="Google" id="ProtNLM"/>
    </source>
</evidence>
<accession>A0ABS0PA02</accession>
<evidence type="ECO:0000313" key="2">
    <source>
        <dbReference type="EMBL" id="MBH5390140.1"/>
    </source>
</evidence>
<keyword evidence="1" id="KW-0472">Membrane</keyword>
<sequence>MNVDPRAAALRQAERAGIGYVYVALVLAFVTAVPALFAREVFGDDWTVYYIYWTQGAAGVARVLWESAHAGFAIPMTLFVTLLNDTPDVSARLAGLACHLVNGVLLHSVLSRSSYTRRIAGLVTALFLLSPFYAIRLTLNAVYDFFLLFYLLSYAFTYSKVRALRWAAPFALFFSLSLEILIALEPLRIMLTWSSREPWRRRLARLAPFWLVTAAVIMLRLTILGKSGHYAGQYSFVHDLTVIGNALHEHLAAFPKGLSYAASQGIALLGDFVWTLLTLAAMAGFALLSSRAFWTPWVLEGHGSIRRVLALLLSGTAIAILGAMPFALTGTYGDVTRGESRLLFASQLGILILAATVIQIMPTSRLRAAIAGGLIAVFTVAMAQDSKWLLYDGLINADLQRQVRAALLADPEPKVVKLQIENSTIISFRSRCLGASDMNVAQMMLRDENRERSYVYTDYCGDFQNRDLVPSGNCTVSYLEFFRCPPRREIWRYRAAPGIPLPNDIRFVELMKAVLEDAPSATQGRGELMQLKDDLPTPLARGEYRPPCRRPGVRGSAWLLALPTPACEDSASGAR</sequence>
<dbReference type="EMBL" id="JACEGD010000029">
    <property type="protein sequence ID" value="MBH5390140.1"/>
    <property type="molecule type" value="Genomic_DNA"/>
</dbReference>
<comment type="caution">
    <text evidence="2">The sequence shown here is derived from an EMBL/GenBank/DDBJ whole genome shotgun (WGS) entry which is preliminary data.</text>
</comment>
<protein>
    <recommendedName>
        <fullName evidence="4">Glycosyltransferase RgtA/B/C/D-like domain-containing protein</fullName>
    </recommendedName>
</protein>
<feature type="transmembrane region" description="Helical" evidence="1">
    <location>
        <begin position="20"/>
        <end position="42"/>
    </location>
</feature>
<gene>
    <name evidence="2" type="ORF">H1B27_28205</name>
</gene>
<organism evidence="2 3">
    <name type="scientific">Bradyrhizobium diversitatis</name>
    <dbReference type="NCBI Taxonomy" id="2755406"/>
    <lineage>
        <taxon>Bacteria</taxon>
        <taxon>Pseudomonadati</taxon>
        <taxon>Pseudomonadota</taxon>
        <taxon>Alphaproteobacteria</taxon>
        <taxon>Hyphomicrobiales</taxon>
        <taxon>Nitrobacteraceae</taxon>
        <taxon>Bradyrhizobium</taxon>
    </lineage>
</organism>
<evidence type="ECO:0000313" key="3">
    <source>
        <dbReference type="Proteomes" id="UP001194539"/>
    </source>
</evidence>
<dbReference type="Proteomes" id="UP001194539">
    <property type="component" value="Unassembled WGS sequence"/>
</dbReference>
<feature type="transmembrane region" description="Helical" evidence="1">
    <location>
        <begin position="308"/>
        <end position="330"/>
    </location>
</feature>
<feature type="transmembrane region" description="Helical" evidence="1">
    <location>
        <begin position="119"/>
        <end position="135"/>
    </location>
</feature>
<keyword evidence="3" id="KW-1185">Reference proteome</keyword>
<name>A0ABS0PA02_9BRAD</name>
<feature type="transmembrane region" description="Helical" evidence="1">
    <location>
        <begin position="166"/>
        <end position="184"/>
    </location>
</feature>
<keyword evidence="1" id="KW-1133">Transmembrane helix</keyword>
<feature type="transmembrane region" description="Helical" evidence="1">
    <location>
        <begin position="89"/>
        <end position="107"/>
    </location>
</feature>
<dbReference type="RefSeq" id="WP_197968329.1">
    <property type="nucleotide sequence ID" value="NZ_JACEGD010000029.1"/>
</dbReference>
<feature type="transmembrane region" description="Helical" evidence="1">
    <location>
        <begin position="141"/>
        <end position="159"/>
    </location>
</feature>
<feature type="transmembrane region" description="Helical" evidence="1">
    <location>
        <begin position="266"/>
        <end position="288"/>
    </location>
</feature>
<feature type="transmembrane region" description="Helical" evidence="1">
    <location>
        <begin position="342"/>
        <end position="360"/>
    </location>
</feature>
<proteinExistence type="predicted"/>
<feature type="transmembrane region" description="Helical" evidence="1">
    <location>
        <begin position="204"/>
        <end position="223"/>
    </location>
</feature>